<evidence type="ECO:0000256" key="3">
    <source>
        <dbReference type="ARBA" id="ARBA00022968"/>
    </source>
</evidence>
<keyword evidence="3" id="KW-0812">Transmembrane</keyword>
<evidence type="ECO:0000313" key="7">
    <source>
        <dbReference type="EMBL" id="GAA3641345.1"/>
    </source>
</evidence>
<evidence type="ECO:0000259" key="6">
    <source>
        <dbReference type="PROSITE" id="PS51352"/>
    </source>
</evidence>
<feature type="domain" description="Thioredoxin" evidence="6">
    <location>
        <begin position="32"/>
        <end position="174"/>
    </location>
</feature>
<accession>A0ABP7AV66</accession>
<dbReference type="PANTHER" id="PTHR42852">
    <property type="entry name" value="THIOL:DISULFIDE INTERCHANGE PROTEIN DSBE"/>
    <property type="match status" value="1"/>
</dbReference>
<protein>
    <recommendedName>
        <fullName evidence="6">Thioredoxin domain-containing protein</fullName>
    </recommendedName>
</protein>
<dbReference type="EMBL" id="BAAAZO010000014">
    <property type="protein sequence ID" value="GAA3641345.1"/>
    <property type="molecule type" value="Genomic_DNA"/>
</dbReference>
<keyword evidence="5" id="KW-0676">Redox-active center</keyword>
<evidence type="ECO:0000256" key="5">
    <source>
        <dbReference type="ARBA" id="ARBA00023284"/>
    </source>
</evidence>
<sequence>MGHWVSVAVVPAFVFTAAGCSGSSATGAITVIPVADRQSPVEMSATTVDGEKLDIAVLRGKPLVMNVWGSWCGVCRKEAPALQQAYDELRGTTNFVGIAFDDTRAGAQTHEKKYRVTYPSLLDEGDLLLQLNGAVTSRAIPVTLVLDARGRIAARYVGAVSKETLKDVVKDVSG</sequence>
<evidence type="ECO:0000313" key="8">
    <source>
        <dbReference type="Proteomes" id="UP001501074"/>
    </source>
</evidence>
<dbReference type="CDD" id="cd02966">
    <property type="entry name" value="TlpA_like_family"/>
    <property type="match status" value="1"/>
</dbReference>
<dbReference type="InterPro" id="IPR000866">
    <property type="entry name" value="AhpC/TSA"/>
</dbReference>
<reference evidence="8" key="1">
    <citation type="journal article" date="2019" name="Int. J. Syst. Evol. Microbiol.">
        <title>The Global Catalogue of Microorganisms (GCM) 10K type strain sequencing project: providing services to taxonomists for standard genome sequencing and annotation.</title>
        <authorList>
            <consortium name="The Broad Institute Genomics Platform"/>
            <consortium name="The Broad Institute Genome Sequencing Center for Infectious Disease"/>
            <person name="Wu L."/>
            <person name="Ma J."/>
        </authorList>
    </citation>
    <scope>NUCLEOTIDE SEQUENCE [LARGE SCALE GENOMIC DNA]</scope>
    <source>
        <strain evidence="8">JCM 16902</strain>
    </source>
</reference>
<keyword evidence="4" id="KW-1015">Disulfide bond</keyword>
<dbReference type="SUPFAM" id="SSF52833">
    <property type="entry name" value="Thioredoxin-like"/>
    <property type="match status" value="1"/>
</dbReference>
<dbReference type="Proteomes" id="UP001501074">
    <property type="component" value="Unassembled WGS sequence"/>
</dbReference>
<keyword evidence="8" id="KW-1185">Reference proteome</keyword>
<evidence type="ECO:0000256" key="4">
    <source>
        <dbReference type="ARBA" id="ARBA00023157"/>
    </source>
</evidence>
<evidence type="ECO:0000256" key="1">
    <source>
        <dbReference type="ARBA" id="ARBA00004196"/>
    </source>
</evidence>
<name>A0ABP7AV66_9ACTN</name>
<comment type="subcellular location">
    <subcellularLocation>
        <location evidence="1">Cell envelope</location>
    </subcellularLocation>
</comment>
<dbReference type="InterPro" id="IPR036249">
    <property type="entry name" value="Thioredoxin-like_sf"/>
</dbReference>
<dbReference type="Pfam" id="PF00578">
    <property type="entry name" value="AhpC-TSA"/>
    <property type="match status" value="1"/>
</dbReference>
<dbReference type="Gene3D" id="3.40.30.10">
    <property type="entry name" value="Glutaredoxin"/>
    <property type="match status" value="1"/>
</dbReference>
<dbReference type="PANTHER" id="PTHR42852:SF6">
    <property type="entry name" value="THIOL:DISULFIDE INTERCHANGE PROTEIN DSBE"/>
    <property type="match status" value="1"/>
</dbReference>
<keyword evidence="2" id="KW-0201">Cytochrome c-type biogenesis</keyword>
<comment type="caution">
    <text evidence="7">The sequence shown here is derived from an EMBL/GenBank/DDBJ whole genome shotgun (WGS) entry which is preliminary data.</text>
</comment>
<organism evidence="7 8">
    <name type="scientific">Kineosporia mesophila</name>
    <dbReference type="NCBI Taxonomy" id="566012"/>
    <lineage>
        <taxon>Bacteria</taxon>
        <taxon>Bacillati</taxon>
        <taxon>Actinomycetota</taxon>
        <taxon>Actinomycetes</taxon>
        <taxon>Kineosporiales</taxon>
        <taxon>Kineosporiaceae</taxon>
        <taxon>Kineosporia</taxon>
    </lineage>
</organism>
<dbReference type="InterPro" id="IPR050553">
    <property type="entry name" value="Thioredoxin_ResA/DsbE_sf"/>
</dbReference>
<keyword evidence="3" id="KW-0735">Signal-anchor</keyword>
<evidence type="ECO:0000256" key="2">
    <source>
        <dbReference type="ARBA" id="ARBA00022748"/>
    </source>
</evidence>
<dbReference type="InterPro" id="IPR013766">
    <property type="entry name" value="Thioredoxin_domain"/>
</dbReference>
<proteinExistence type="predicted"/>
<dbReference type="PROSITE" id="PS51352">
    <property type="entry name" value="THIOREDOXIN_2"/>
    <property type="match status" value="1"/>
</dbReference>
<gene>
    <name evidence="7" type="ORF">GCM10022223_70730</name>
</gene>